<dbReference type="SUPFAM" id="SSF48726">
    <property type="entry name" value="Immunoglobulin"/>
    <property type="match status" value="1"/>
</dbReference>
<organism evidence="2 3">
    <name type="scientific">Chelydra serpentina</name>
    <name type="common">Snapping turtle</name>
    <name type="synonym">Testudo serpentina</name>
    <dbReference type="NCBI Taxonomy" id="8475"/>
    <lineage>
        <taxon>Eukaryota</taxon>
        <taxon>Metazoa</taxon>
        <taxon>Chordata</taxon>
        <taxon>Craniata</taxon>
        <taxon>Vertebrata</taxon>
        <taxon>Euteleostomi</taxon>
        <taxon>Archelosauria</taxon>
        <taxon>Testudinata</taxon>
        <taxon>Testudines</taxon>
        <taxon>Cryptodira</taxon>
        <taxon>Durocryptodira</taxon>
        <taxon>Americhelydia</taxon>
        <taxon>Chelydroidea</taxon>
        <taxon>Chelydridae</taxon>
        <taxon>Chelydra</taxon>
    </lineage>
</organism>
<feature type="signal peptide" evidence="1">
    <location>
        <begin position="1"/>
        <end position="19"/>
    </location>
</feature>
<evidence type="ECO:0008006" key="4">
    <source>
        <dbReference type="Google" id="ProtNLM"/>
    </source>
</evidence>
<keyword evidence="3" id="KW-1185">Reference proteome</keyword>
<protein>
    <recommendedName>
        <fullName evidence="4">Ig-like domain-containing protein</fullName>
    </recommendedName>
</protein>
<keyword evidence="1" id="KW-0732">Signal</keyword>
<dbReference type="Proteomes" id="UP000694403">
    <property type="component" value="Unplaced"/>
</dbReference>
<sequence>SPWTQRVSKILVLLPNTLSHVQLVESGGDVKKPRDSLRLSCKASGTIPTTWVICK</sequence>
<dbReference type="InterPro" id="IPR036179">
    <property type="entry name" value="Ig-like_dom_sf"/>
</dbReference>
<accession>A0A8C3S7Y8</accession>
<dbReference type="Ensembl" id="ENSCSRT00000011483.1">
    <property type="protein sequence ID" value="ENSCSRP00000011065.1"/>
    <property type="gene ID" value="ENSCSRG00000008271.1"/>
</dbReference>
<reference evidence="2" key="1">
    <citation type="submission" date="2025-08" db="UniProtKB">
        <authorList>
            <consortium name="Ensembl"/>
        </authorList>
    </citation>
    <scope>IDENTIFICATION</scope>
</reference>
<reference evidence="2" key="2">
    <citation type="submission" date="2025-09" db="UniProtKB">
        <authorList>
            <consortium name="Ensembl"/>
        </authorList>
    </citation>
    <scope>IDENTIFICATION</scope>
</reference>
<dbReference type="InterPro" id="IPR013783">
    <property type="entry name" value="Ig-like_fold"/>
</dbReference>
<evidence type="ECO:0000313" key="2">
    <source>
        <dbReference type="Ensembl" id="ENSCSRP00000011065.1"/>
    </source>
</evidence>
<dbReference type="Gene3D" id="2.60.40.10">
    <property type="entry name" value="Immunoglobulins"/>
    <property type="match status" value="1"/>
</dbReference>
<proteinExistence type="predicted"/>
<evidence type="ECO:0000313" key="3">
    <source>
        <dbReference type="Proteomes" id="UP000694403"/>
    </source>
</evidence>
<dbReference type="AlphaFoldDB" id="A0A8C3S7Y8"/>
<name>A0A8C3S7Y8_CHESE</name>
<feature type="chain" id="PRO_5034360532" description="Ig-like domain-containing protein" evidence="1">
    <location>
        <begin position="20"/>
        <end position="55"/>
    </location>
</feature>
<evidence type="ECO:0000256" key="1">
    <source>
        <dbReference type="SAM" id="SignalP"/>
    </source>
</evidence>